<evidence type="ECO:0000256" key="6">
    <source>
        <dbReference type="RuleBase" id="RU363077"/>
    </source>
</evidence>
<evidence type="ECO:0000256" key="1">
    <source>
        <dbReference type="ARBA" id="ARBA00004141"/>
    </source>
</evidence>
<evidence type="ECO:0000256" key="3">
    <source>
        <dbReference type="ARBA" id="ARBA00022692"/>
    </source>
</evidence>
<evidence type="ECO:0000259" key="7">
    <source>
        <dbReference type="Pfam" id="PF00892"/>
    </source>
</evidence>
<feature type="transmembrane region" description="Helical" evidence="6">
    <location>
        <begin position="188"/>
        <end position="208"/>
    </location>
</feature>
<feature type="transmembrane region" description="Helical" evidence="6">
    <location>
        <begin position="107"/>
        <end position="129"/>
    </location>
</feature>
<dbReference type="EMBL" id="GBRH01175653">
    <property type="protein sequence ID" value="JAE22243.1"/>
    <property type="molecule type" value="Transcribed_RNA"/>
</dbReference>
<keyword evidence="3 6" id="KW-0812">Transmembrane</keyword>
<keyword evidence="5 6" id="KW-0472">Membrane</keyword>
<keyword evidence="4 6" id="KW-1133">Transmembrane helix</keyword>
<comment type="similarity">
    <text evidence="2 6">Belongs to the drug/metabolite transporter (DMT) superfamily. Plant drug/metabolite exporter (P-DME) (TC 2.A.7.4) family.</text>
</comment>
<dbReference type="InterPro" id="IPR030184">
    <property type="entry name" value="WAT1-related"/>
</dbReference>
<feature type="transmembrane region" description="Helical" evidence="6">
    <location>
        <begin position="312"/>
        <end position="331"/>
    </location>
</feature>
<dbReference type="Pfam" id="PF00892">
    <property type="entry name" value="EamA"/>
    <property type="match status" value="1"/>
</dbReference>
<dbReference type="GO" id="GO:0022857">
    <property type="term" value="F:transmembrane transporter activity"/>
    <property type="evidence" value="ECO:0007669"/>
    <property type="project" value="InterPro"/>
</dbReference>
<sequence>MLGRGGGEFLEDVLIVGGLLLVQCVLAGYVVFVNHLLGLGADPLALIVVAGAAFSAFFLPFAVVLERKKWPSKISGTLVAQLVLIALGGTTVFQELMLLGIKKTTPAIASAMPNLSPGLIFIVAACFRMEKFDKACKYTQAKILGTLVCLVGAMGMSFLQSPSNSSPASDMQTFFKTNSQPGSSNQDWILGCSYLFVAVIVFAFYTVLQAATLVSFPAPLTMCTITSAVGAVFTAILQVILEGKIDIGSPRISATLIAGIVILGGVLVGACIGFQTWCLGKKGPLFVSVFGPVQTICSAILSAALFGQMVSLGSLAGIVMMFSGLYIVLWAKNNESIGGDQVEDGVIDAEKPLLS</sequence>
<dbReference type="InterPro" id="IPR037185">
    <property type="entry name" value="EmrE-like"/>
</dbReference>
<feature type="transmembrane region" description="Helical" evidence="6">
    <location>
        <begin position="77"/>
        <end position="101"/>
    </location>
</feature>
<protein>
    <recommendedName>
        <fullName evidence="6">WAT1-related protein</fullName>
    </recommendedName>
</protein>
<feature type="transmembrane region" description="Helical" evidence="6">
    <location>
        <begin position="44"/>
        <end position="65"/>
    </location>
</feature>
<comment type="subcellular location">
    <subcellularLocation>
        <location evidence="1 6">Membrane</location>
        <topology evidence="1 6">Multi-pass membrane protein</topology>
    </subcellularLocation>
</comment>
<reference evidence="8" key="2">
    <citation type="journal article" date="2015" name="Data Brief">
        <title>Shoot transcriptome of the giant reed, Arundo donax.</title>
        <authorList>
            <person name="Barrero R.A."/>
            <person name="Guerrero F.D."/>
            <person name="Moolhuijzen P."/>
            <person name="Goolsby J.A."/>
            <person name="Tidwell J."/>
            <person name="Bellgard S.E."/>
            <person name="Bellgard M.I."/>
        </authorList>
    </citation>
    <scope>NUCLEOTIDE SEQUENCE</scope>
    <source>
        <tissue evidence="8">Shoot tissue taken approximately 20 cm above the soil surface</tissue>
    </source>
</reference>
<feature type="transmembrane region" description="Helical" evidence="6">
    <location>
        <begin position="12"/>
        <end position="32"/>
    </location>
</feature>
<evidence type="ECO:0000256" key="5">
    <source>
        <dbReference type="ARBA" id="ARBA00023136"/>
    </source>
</evidence>
<feature type="transmembrane region" description="Helical" evidence="6">
    <location>
        <begin position="252"/>
        <end position="273"/>
    </location>
</feature>
<feature type="transmembrane region" description="Helical" evidence="6">
    <location>
        <begin position="220"/>
        <end position="240"/>
    </location>
</feature>
<proteinExistence type="inferred from homology"/>
<dbReference type="AlphaFoldDB" id="A0A0A9GNJ2"/>
<dbReference type="GO" id="GO:0016020">
    <property type="term" value="C:membrane"/>
    <property type="evidence" value="ECO:0007669"/>
    <property type="project" value="UniProtKB-SubCell"/>
</dbReference>
<feature type="transmembrane region" description="Helical" evidence="6">
    <location>
        <begin position="141"/>
        <end position="159"/>
    </location>
</feature>
<dbReference type="PANTHER" id="PTHR31218">
    <property type="entry name" value="WAT1-RELATED PROTEIN"/>
    <property type="match status" value="1"/>
</dbReference>
<feature type="transmembrane region" description="Helical" evidence="6">
    <location>
        <begin position="285"/>
        <end position="306"/>
    </location>
</feature>
<evidence type="ECO:0000256" key="2">
    <source>
        <dbReference type="ARBA" id="ARBA00007635"/>
    </source>
</evidence>
<accession>A0A0A9GNJ2</accession>
<dbReference type="SUPFAM" id="SSF103481">
    <property type="entry name" value="Multidrug resistance efflux transporter EmrE"/>
    <property type="match status" value="2"/>
</dbReference>
<evidence type="ECO:0000256" key="4">
    <source>
        <dbReference type="ARBA" id="ARBA00022989"/>
    </source>
</evidence>
<name>A0A0A9GNJ2_ARUDO</name>
<dbReference type="InterPro" id="IPR000620">
    <property type="entry name" value="EamA_dom"/>
</dbReference>
<feature type="domain" description="EamA" evidence="7">
    <location>
        <begin position="190"/>
        <end position="329"/>
    </location>
</feature>
<evidence type="ECO:0000313" key="8">
    <source>
        <dbReference type="EMBL" id="JAE22243.1"/>
    </source>
</evidence>
<organism evidence="8">
    <name type="scientific">Arundo donax</name>
    <name type="common">Giant reed</name>
    <name type="synonym">Donax arundinaceus</name>
    <dbReference type="NCBI Taxonomy" id="35708"/>
    <lineage>
        <taxon>Eukaryota</taxon>
        <taxon>Viridiplantae</taxon>
        <taxon>Streptophyta</taxon>
        <taxon>Embryophyta</taxon>
        <taxon>Tracheophyta</taxon>
        <taxon>Spermatophyta</taxon>
        <taxon>Magnoliopsida</taxon>
        <taxon>Liliopsida</taxon>
        <taxon>Poales</taxon>
        <taxon>Poaceae</taxon>
        <taxon>PACMAD clade</taxon>
        <taxon>Arundinoideae</taxon>
        <taxon>Arundineae</taxon>
        <taxon>Arundo</taxon>
    </lineage>
</organism>
<reference evidence="8" key="1">
    <citation type="submission" date="2014-09" db="EMBL/GenBank/DDBJ databases">
        <authorList>
            <person name="Magalhaes I.L.F."/>
            <person name="Oliveira U."/>
            <person name="Santos F.R."/>
            <person name="Vidigal T.H.D.A."/>
            <person name="Brescovit A.D."/>
            <person name="Santos A.J."/>
        </authorList>
    </citation>
    <scope>NUCLEOTIDE SEQUENCE</scope>
    <source>
        <tissue evidence="8">Shoot tissue taken approximately 20 cm above the soil surface</tissue>
    </source>
</reference>